<dbReference type="EMBL" id="JAJNOR010000003">
    <property type="protein sequence ID" value="MCD2492157.1"/>
    <property type="molecule type" value="Genomic_DNA"/>
</dbReference>
<feature type="transmembrane region" description="Helical" evidence="1">
    <location>
        <begin position="230"/>
        <end position="246"/>
    </location>
</feature>
<feature type="transmembrane region" description="Helical" evidence="1">
    <location>
        <begin position="7"/>
        <end position="26"/>
    </location>
</feature>
<comment type="caution">
    <text evidence="2">The sequence shown here is derived from an EMBL/GenBank/DDBJ whole genome shotgun (WGS) entry which is preliminary data.</text>
</comment>
<evidence type="ECO:0000313" key="2">
    <source>
        <dbReference type="EMBL" id="MCD2492157.1"/>
    </source>
</evidence>
<keyword evidence="1" id="KW-1133">Transmembrane helix</keyword>
<dbReference type="NCBIfam" id="TIGR04370">
    <property type="entry name" value="glyco_rpt_poly"/>
    <property type="match status" value="1"/>
</dbReference>
<reference evidence="2 3" key="1">
    <citation type="submission" date="2021-11" db="EMBL/GenBank/DDBJ databases">
        <title>Lacrimispora sp. nov. NSJ-141 isolated from human feces.</title>
        <authorList>
            <person name="Abdugheni R."/>
        </authorList>
    </citation>
    <scope>NUCLEOTIDE SEQUENCE [LARGE SCALE GENOMIC DNA]</scope>
    <source>
        <strain evidence="2 3">NSJ-141</strain>
    </source>
</reference>
<gene>
    <name evidence="2" type="ORF">LQE92_05885</name>
</gene>
<protein>
    <submittedName>
        <fullName evidence="2">Oligosaccharide repeat unit polymerase</fullName>
    </submittedName>
</protein>
<dbReference type="Proteomes" id="UP001299265">
    <property type="component" value="Unassembled WGS sequence"/>
</dbReference>
<accession>A0AAP2RHN5</accession>
<feature type="transmembrane region" description="Helical" evidence="1">
    <location>
        <begin position="32"/>
        <end position="49"/>
    </location>
</feature>
<evidence type="ECO:0000256" key="1">
    <source>
        <dbReference type="SAM" id="Phobius"/>
    </source>
</evidence>
<feature type="transmembrane region" description="Helical" evidence="1">
    <location>
        <begin position="158"/>
        <end position="180"/>
    </location>
</feature>
<dbReference type="AlphaFoldDB" id="A0AAP2RHN5"/>
<feature type="transmembrane region" description="Helical" evidence="1">
    <location>
        <begin position="56"/>
        <end position="76"/>
    </location>
</feature>
<organism evidence="2 3">
    <name type="scientific">Lientehia hominis</name>
    <dbReference type="NCBI Taxonomy" id="2897778"/>
    <lineage>
        <taxon>Bacteria</taxon>
        <taxon>Bacillati</taxon>
        <taxon>Bacillota</taxon>
        <taxon>Clostridia</taxon>
        <taxon>Lachnospirales</taxon>
        <taxon>Lachnospiraceae</taxon>
        <taxon>Lientehia</taxon>
    </lineage>
</organism>
<proteinExistence type="predicted"/>
<feature type="transmembrane region" description="Helical" evidence="1">
    <location>
        <begin position="252"/>
        <end position="268"/>
    </location>
</feature>
<keyword evidence="1" id="KW-0812">Transmembrane</keyword>
<sequence>MRNKENAVMAANLGIYILGCVLACVMSKTGEYVFSGFVLILLAAGEYAFYFRRHGYLFQLEAVFSLFWTGGMGLSAMKLSRLAQDWEYLTWISFILVYVFFILGYEWTGRRENRKRKSEEGAGKSKIWYKTGFKRFRRYIWGNGRGDRPDKETMAKRLLQCILAVLLISYACFLLEAAVIREIPLFSDKPHAYSYFHLSGVHYFTVSSIFVLPLSVLYKKVRGRLNAKEWTALAVCCCAALAVPVLCVSRFQLMLAVLLSICVAVAAYPQIRLRYIILVLAALIPVYVGLTVARNHDVAYLNGIFEMKNSETPIFITQPYMYAANNYDNFNCLVRELPAHTFGLRQLFPVFALTGLKFLAPGLVDFPIYVTKTELTTVTLIYDAYYDFGVLGVALFGLVLGMACRKVASSQKKSGNPVSCLFYAQIAMYLVFSFFTTWFSNPTTWFWLGLTAIIYVYVGHRQKEYVSGKIQL</sequence>
<keyword evidence="3" id="KW-1185">Reference proteome</keyword>
<feature type="transmembrane region" description="Helical" evidence="1">
    <location>
        <begin position="200"/>
        <end position="218"/>
    </location>
</feature>
<feature type="transmembrane region" description="Helical" evidence="1">
    <location>
        <begin position="275"/>
        <end position="293"/>
    </location>
</feature>
<feature type="transmembrane region" description="Helical" evidence="1">
    <location>
        <begin position="444"/>
        <end position="460"/>
    </location>
</feature>
<evidence type="ECO:0000313" key="3">
    <source>
        <dbReference type="Proteomes" id="UP001299265"/>
    </source>
</evidence>
<keyword evidence="1" id="KW-0472">Membrane</keyword>
<feature type="transmembrane region" description="Helical" evidence="1">
    <location>
        <begin position="388"/>
        <end position="408"/>
    </location>
</feature>
<name>A0AAP2RHN5_9FIRM</name>
<feature type="transmembrane region" description="Helical" evidence="1">
    <location>
        <begin position="88"/>
        <end position="107"/>
    </location>
</feature>
<feature type="transmembrane region" description="Helical" evidence="1">
    <location>
        <begin position="420"/>
        <end position="438"/>
    </location>
</feature>
<dbReference type="RefSeq" id="WP_231062072.1">
    <property type="nucleotide sequence ID" value="NZ_JAJNOR010000003.1"/>
</dbReference>